<evidence type="ECO:0000256" key="1">
    <source>
        <dbReference type="SAM" id="MobiDB-lite"/>
    </source>
</evidence>
<dbReference type="EMBL" id="NIDE01000014">
    <property type="protein sequence ID" value="OWK38729.1"/>
    <property type="molecule type" value="Genomic_DNA"/>
</dbReference>
<keyword evidence="3" id="KW-1185">Reference proteome</keyword>
<organism evidence="2 3">
    <name type="scientific">Fimbriiglobus ruber</name>
    <dbReference type="NCBI Taxonomy" id="1908690"/>
    <lineage>
        <taxon>Bacteria</taxon>
        <taxon>Pseudomonadati</taxon>
        <taxon>Planctomycetota</taxon>
        <taxon>Planctomycetia</taxon>
        <taxon>Gemmatales</taxon>
        <taxon>Gemmataceae</taxon>
        <taxon>Fimbriiglobus</taxon>
    </lineage>
</organism>
<dbReference type="Proteomes" id="UP000214646">
    <property type="component" value="Unassembled WGS sequence"/>
</dbReference>
<gene>
    <name evidence="2" type="ORF">FRUB_07849</name>
</gene>
<accession>A0A225DNC8</accession>
<feature type="region of interest" description="Disordered" evidence="1">
    <location>
        <begin position="1"/>
        <end position="135"/>
    </location>
</feature>
<name>A0A225DNC8_9BACT</name>
<dbReference type="AlphaFoldDB" id="A0A225DNC8"/>
<feature type="compositionally biased region" description="Gly residues" evidence="1">
    <location>
        <begin position="37"/>
        <end position="46"/>
    </location>
</feature>
<proteinExistence type="predicted"/>
<comment type="caution">
    <text evidence="2">The sequence shown here is derived from an EMBL/GenBank/DDBJ whole genome shotgun (WGS) entry which is preliminary data.</text>
</comment>
<feature type="compositionally biased region" description="Low complexity" evidence="1">
    <location>
        <begin position="110"/>
        <end position="119"/>
    </location>
</feature>
<reference evidence="3" key="1">
    <citation type="submission" date="2017-06" db="EMBL/GenBank/DDBJ databases">
        <title>Genome analysis of Fimbriiglobus ruber SP5, the first member of the order Planctomycetales with confirmed chitinolytic capability.</title>
        <authorList>
            <person name="Ravin N.V."/>
            <person name="Rakitin A.L."/>
            <person name="Ivanova A.A."/>
            <person name="Beletsky A.V."/>
            <person name="Kulichevskaya I.S."/>
            <person name="Mardanov A.V."/>
            <person name="Dedysh S.N."/>
        </authorList>
    </citation>
    <scope>NUCLEOTIDE SEQUENCE [LARGE SCALE GENOMIC DNA]</scope>
    <source>
        <strain evidence="3">SP5</strain>
    </source>
</reference>
<evidence type="ECO:0000313" key="3">
    <source>
        <dbReference type="Proteomes" id="UP000214646"/>
    </source>
</evidence>
<evidence type="ECO:0000313" key="2">
    <source>
        <dbReference type="EMBL" id="OWK38729.1"/>
    </source>
</evidence>
<feature type="compositionally biased region" description="Basic and acidic residues" evidence="1">
    <location>
        <begin position="77"/>
        <end position="87"/>
    </location>
</feature>
<sequence>MDPNRDADAALRNDPGGPAGPSRGARSPDTNNPTETGDGGSPGGGLSPRPPGSSNPRSRGTRRTAAHSTHTGAGRRAGREPRQRPATDRACAWPGSVSPAVGPGSGGGAAADRGPPSAGVSAPTVASDDVPKIVC</sequence>
<protein>
    <submittedName>
        <fullName evidence="2">Uncharacterized protein</fullName>
    </submittedName>
</protein>
<feature type="compositionally biased region" description="Basic and acidic residues" evidence="1">
    <location>
        <begin position="1"/>
        <end position="11"/>
    </location>
</feature>